<dbReference type="PANTHER" id="PTHR30348">
    <property type="entry name" value="UNCHARACTERIZED PROTEIN YECE"/>
    <property type="match status" value="1"/>
</dbReference>
<gene>
    <name evidence="1" type="ORF">UFOPK3564_02883</name>
</gene>
<dbReference type="Pfam" id="PF01904">
    <property type="entry name" value="DUF72"/>
    <property type="match status" value="1"/>
</dbReference>
<dbReference type="PANTHER" id="PTHR30348:SF4">
    <property type="entry name" value="DUF72 DOMAIN-CONTAINING PROTEIN"/>
    <property type="match status" value="1"/>
</dbReference>
<dbReference type="EMBL" id="CAFBMK010000234">
    <property type="protein sequence ID" value="CAB4939880.1"/>
    <property type="molecule type" value="Genomic_DNA"/>
</dbReference>
<name>A0A6J7J9S8_9ZZZZ</name>
<protein>
    <submittedName>
        <fullName evidence="1">Unannotated protein</fullName>
    </submittedName>
</protein>
<organism evidence="1">
    <name type="scientific">freshwater metagenome</name>
    <dbReference type="NCBI Taxonomy" id="449393"/>
    <lineage>
        <taxon>unclassified sequences</taxon>
        <taxon>metagenomes</taxon>
        <taxon>ecological metagenomes</taxon>
    </lineage>
</organism>
<proteinExistence type="predicted"/>
<dbReference type="Gene3D" id="3.20.20.410">
    <property type="entry name" value="Protein of unknown function UPF0759"/>
    <property type="match status" value="1"/>
</dbReference>
<dbReference type="InterPro" id="IPR002763">
    <property type="entry name" value="DUF72"/>
</dbReference>
<dbReference type="AlphaFoldDB" id="A0A6J7J9S8"/>
<accession>A0A6J7J9S8</accession>
<evidence type="ECO:0000313" key="1">
    <source>
        <dbReference type="EMBL" id="CAB4939880.1"/>
    </source>
</evidence>
<dbReference type="InterPro" id="IPR036520">
    <property type="entry name" value="UPF0759_sf"/>
</dbReference>
<sequence>MGTIRIGCSGWNYAWWRGVLYPPGLPASRWLSRYAERFPTVEVNATFYRLQRASSVAAWVDATPPDFLFAIKAGRYLTHMKRLKDLDEALARFWEPLEPLVGTPKMGPVLWQLPERFARDDDRLADALARLPPARHAWEFRHPSWFCEPVYDLLRAHGMALVHGDHPERPWDVPVRTADFSFVRLHYGHRGRRGTYAESELRAWVPRLRAMARDGDVLAYFNDDWEGFAVRNAAWLARRVARDEGA</sequence>
<reference evidence="1" key="1">
    <citation type="submission" date="2020-05" db="EMBL/GenBank/DDBJ databases">
        <authorList>
            <person name="Chiriac C."/>
            <person name="Salcher M."/>
            <person name="Ghai R."/>
            <person name="Kavagutti S V."/>
        </authorList>
    </citation>
    <scope>NUCLEOTIDE SEQUENCE</scope>
</reference>
<dbReference type="SUPFAM" id="SSF117396">
    <property type="entry name" value="TM1631-like"/>
    <property type="match status" value="1"/>
</dbReference>